<accession>C5A455</accession>
<dbReference type="EMBL" id="CP001398">
    <property type="protein sequence ID" value="ACS33017.1"/>
    <property type="molecule type" value="Genomic_DNA"/>
</dbReference>
<dbReference type="KEGG" id="tga:TGAM_0515"/>
<sequence length="62" mass="7478">MSAMERKTTYRFLLVLVLILTVFYTLGLVGVVPFKVSYYITIFMIVLFVLLRWDYHRGERRE</sequence>
<keyword evidence="1" id="KW-0472">Membrane</keyword>
<gene>
    <name evidence="2" type="ordered locus">TGAM_0515</name>
</gene>
<dbReference type="STRING" id="593117.TGAM_0515"/>
<evidence type="ECO:0000256" key="1">
    <source>
        <dbReference type="SAM" id="Phobius"/>
    </source>
</evidence>
<organism evidence="2 3">
    <name type="scientific">Thermococcus gammatolerans (strain DSM 15229 / JCM 11827 / EJ3)</name>
    <dbReference type="NCBI Taxonomy" id="593117"/>
    <lineage>
        <taxon>Archaea</taxon>
        <taxon>Methanobacteriati</taxon>
        <taxon>Methanobacteriota</taxon>
        <taxon>Thermococci</taxon>
        <taxon>Thermococcales</taxon>
        <taxon>Thermococcaceae</taxon>
        <taxon>Thermococcus</taxon>
    </lineage>
</organism>
<dbReference type="Proteomes" id="UP000001488">
    <property type="component" value="Chromosome"/>
</dbReference>
<keyword evidence="1" id="KW-0812">Transmembrane</keyword>
<dbReference type="PaxDb" id="593117-TGAM_0515"/>
<dbReference type="AlphaFoldDB" id="C5A455"/>
<evidence type="ECO:0000313" key="3">
    <source>
        <dbReference type="Proteomes" id="UP000001488"/>
    </source>
</evidence>
<protein>
    <submittedName>
        <fullName evidence="2">Uncharacterized protein</fullName>
    </submittedName>
</protein>
<evidence type="ECO:0000313" key="2">
    <source>
        <dbReference type="EMBL" id="ACS33017.1"/>
    </source>
</evidence>
<keyword evidence="1" id="KW-1133">Transmembrane helix</keyword>
<dbReference type="HOGENOM" id="CLU_210700_0_0_2"/>
<keyword evidence="3" id="KW-1185">Reference proteome</keyword>
<reference evidence="2 3" key="1">
    <citation type="journal article" date="2007" name="Genome Biol.">
        <title>Genome analysis and genome-wide proteomics of Thermococcus gammatolerans, the most radioresistant organism known amongst the Archaea.</title>
        <authorList>
            <person name="Zivanovic Y."/>
            <person name="Armengaud J."/>
            <person name="Lagorce A."/>
            <person name="Leplat C."/>
            <person name="Guerin P."/>
            <person name="Dutertre M."/>
            <person name="Anthouard V."/>
            <person name="Forterre P."/>
            <person name="Wincker P."/>
            <person name="Confalonieri F."/>
        </authorList>
    </citation>
    <scope>NUCLEOTIDE SEQUENCE [LARGE SCALE GENOMIC DNA]</scope>
    <source>
        <strain evidence="3">DSM 15229 / JCM 11827 / EJ3</strain>
    </source>
</reference>
<name>C5A455_THEGJ</name>
<dbReference type="eggNOG" id="arCOG10035">
    <property type="taxonomic scope" value="Archaea"/>
</dbReference>
<feature type="transmembrane region" description="Helical" evidence="1">
    <location>
        <begin position="12"/>
        <end position="32"/>
    </location>
</feature>
<feature type="transmembrane region" description="Helical" evidence="1">
    <location>
        <begin position="38"/>
        <end position="55"/>
    </location>
</feature>
<proteinExistence type="predicted"/>
<dbReference type="PATRIC" id="fig|593117.10.peg.510"/>